<proteinExistence type="predicted"/>
<dbReference type="OrthoDB" id="47802at2759"/>
<accession>A0A2G9V3E1</accession>
<evidence type="ECO:0000313" key="5">
    <source>
        <dbReference type="Proteomes" id="UP000230423"/>
    </source>
</evidence>
<dbReference type="Pfam" id="PF00400">
    <property type="entry name" value="WD40"/>
    <property type="match status" value="1"/>
</dbReference>
<name>A0A2G9V3E1_TELCI</name>
<dbReference type="Proteomes" id="UP000230423">
    <property type="component" value="Unassembled WGS sequence"/>
</dbReference>
<dbReference type="PANTHER" id="PTHR13720">
    <property type="entry name" value="WD-40 REPEAT PROTEIN"/>
    <property type="match status" value="1"/>
</dbReference>
<sequence length="250" mass="27788">MLVTPLDIEEELEHNHTEAHVRIWDSITLTTLHVLGGSKAMFEKAIAALAFSNTDGGNLLACIDDSYQHTLSVWKWSSEVKVVEAKSANDQIFAASWHPMMKNLIVVYGRGHFSFWQFDGKNETLTKNLAIFEGRDKPKTLLSMCFSETGDVITGGVFALCVSRKGTLLSAGKDLTIAEWETTDLVRRRRPVEGDSDDITCCVAVQPHLFITASADGTVRQYDSSTRKRNWRKNYGVLGLGGVPTFLSMQ</sequence>
<dbReference type="AlphaFoldDB" id="A0A2G9V3E1"/>
<feature type="domain" description="EML-like first beta-propeller" evidence="3">
    <location>
        <begin position="13"/>
        <end position="155"/>
    </location>
</feature>
<dbReference type="InterPro" id="IPR055439">
    <property type="entry name" value="Beta-prop_EML_1st"/>
</dbReference>
<dbReference type="EMBL" id="KZ345016">
    <property type="protein sequence ID" value="PIO77013.1"/>
    <property type="molecule type" value="Genomic_DNA"/>
</dbReference>
<dbReference type="InterPro" id="IPR036322">
    <property type="entry name" value="WD40_repeat_dom_sf"/>
</dbReference>
<dbReference type="Pfam" id="PF23409">
    <property type="entry name" value="Beta-prop_EML"/>
    <property type="match status" value="1"/>
</dbReference>
<dbReference type="SUPFAM" id="SSF50978">
    <property type="entry name" value="WD40 repeat-like"/>
    <property type="match status" value="1"/>
</dbReference>
<evidence type="ECO:0000259" key="3">
    <source>
        <dbReference type="Pfam" id="PF23409"/>
    </source>
</evidence>
<dbReference type="InterPro" id="IPR015943">
    <property type="entry name" value="WD40/YVTN_repeat-like_dom_sf"/>
</dbReference>
<protein>
    <submittedName>
        <fullName evidence="4">WD domain, G-beta repeat protein</fullName>
    </submittedName>
</protein>
<keyword evidence="2" id="KW-0677">Repeat</keyword>
<dbReference type="SMART" id="SM00320">
    <property type="entry name" value="WD40"/>
    <property type="match status" value="4"/>
</dbReference>
<keyword evidence="5" id="KW-1185">Reference proteome</keyword>
<dbReference type="GO" id="GO:0072686">
    <property type="term" value="C:mitotic spindle"/>
    <property type="evidence" value="ECO:0007669"/>
    <property type="project" value="TreeGrafter"/>
</dbReference>
<evidence type="ECO:0000256" key="2">
    <source>
        <dbReference type="ARBA" id="ARBA00022737"/>
    </source>
</evidence>
<organism evidence="4 5">
    <name type="scientific">Teladorsagia circumcincta</name>
    <name type="common">Brown stomach worm</name>
    <name type="synonym">Ostertagia circumcincta</name>
    <dbReference type="NCBI Taxonomy" id="45464"/>
    <lineage>
        <taxon>Eukaryota</taxon>
        <taxon>Metazoa</taxon>
        <taxon>Ecdysozoa</taxon>
        <taxon>Nematoda</taxon>
        <taxon>Chromadorea</taxon>
        <taxon>Rhabditida</taxon>
        <taxon>Rhabditina</taxon>
        <taxon>Rhabditomorpha</taxon>
        <taxon>Strongyloidea</taxon>
        <taxon>Trichostrongylidae</taxon>
        <taxon>Teladorsagia</taxon>
    </lineage>
</organism>
<evidence type="ECO:0000256" key="1">
    <source>
        <dbReference type="ARBA" id="ARBA00022574"/>
    </source>
</evidence>
<dbReference type="PANTHER" id="PTHR13720:SF50">
    <property type="entry name" value="ECHINODERM MICROTUBULE-ASSOCIATED PROTEIN-LIKE 2"/>
    <property type="match status" value="1"/>
</dbReference>
<gene>
    <name evidence="4" type="ORF">TELCIR_00903</name>
</gene>
<reference evidence="4 5" key="1">
    <citation type="submission" date="2015-09" db="EMBL/GenBank/DDBJ databases">
        <title>Draft genome of the parasitic nematode Teladorsagia circumcincta isolate WARC Sus (inbred).</title>
        <authorList>
            <person name="Mitreva M."/>
        </authorList>
    </citation>
    <scope>NUCLEOTIDE SEQUENCE [LARGE SCALE GENOMIC DNA]</scope>
    <source>
        <strain evidence="4 5">S</strain>
    </source>
</reference>
<keyword evidence="1" id="KW-0853">WD repeat</keyword>
<dbReference type="GO" id="GO:0008017">
    <property type="term" value="F:microtubule binding"/>
    <property type="evidence" value="ECO:0007669"/>
    <property type="project" value="TreeGrafter"/>
</dbReference>
<dbReference type="GO" id="GO:0000226">
    <property type="term" value="P:microtubule cytoskeleton organization"/>
    <property type="evidence" value="ECO:0007669"/>
    <property type="project" value="TreeGrafter"/>
</dbReference>
<evidence type="ECO:0000313" key="4">
    <source>
        <dbReference type="EMBL" id="PIO77013.1"/>
    </source>
</evidence>
<dbReference type="InterPro" id="IPR001680">
    <property type="entry name" value="WD40_rpt"/>
</dbReference>
<dbReference type="Gene3D" id="2.130.10.10">
    <property type="entry name" value="YVTN repeat-like/Quinoprotein amine dehydrogenase"/>
    <property type="match status" value="2"/>
</dbReference>
<dbReference type="InterPro" id="IPR050630">
    <property type="entry name" value="WD_repeat_EMAP"/>
</dbReference>